<protein>
    <recommendedName>
        <fullName evidence="6">NAC domain-containing protein</fullName>
    </recommendedName>
</protein>
<sequence>SYSLIQSNMESTDSSGGSPQPNLPPGFRFHPTDEELVVHYLKKKAASLPLPVSIIAEIDLYKFDPWELPAKATFGEQEWYFFSPRERKYPNGARPNRAATTGYWKATGTDKPIISSGGTQKVGVKKALVFYGGKPPKGLDDWVLCRIYKKNNPPRPIDHERYMDSISMGDVLSRIPPSSIPLSQQNPKLQAIMLENDRNLFEEMIANNQGININNTAYNISQLGTTSNSNKPQIPLRSLPSLFWSDDNGGGHEAVAAKRFREDGNEGAGCIAKADENASIATLLSSLNQLPQNPVLHQQTMMGSLGDGVFRSWYS</sequence>
<evidence type="ECO:0000256" key="4">
    <source>
        <dbReference type="ARBA" id="ARBA00023242"/>
    </source>
</evidence>
<organism evidence="7">
    <name type="scientific">Rhododendron williamsianum</name>
    <dbReference type="NCBI Taxonomy" id="262921"/>
    <lineage>
        <taxon>Eukaryota</taxon>
        <taxon>Viridiplantae</taxon>
        <taxon>Streptophyta</taxon>
        <taxon>Embryophyta</taxon>
        <taxon>Tracheophyta</taxon>
        <taxon>Spermatophyta</taxon>
        <taxon>Magnoliopsida</taxon>
        <taxon>eudicotyledons</taxon>
        <taxon>Gunneridae</taxon>
        <taxon>Pentapetalae</taxon>
        <taxon>asterids</taxon>
        <taxon>Ericales</taxon>
        <taxon>Ericaceae</taxon>
        <taxon>Ericoideae</taxon>
        <taxon>Rhodoreae</taxon>
        <taxon>Rhododendron</taxon>
    </lineage>
</organism>
<feature type="non-terminal residue" evidence="7">
    <location>
        <position position="1"/>
    </location>
</feature>
<feature type="compositionally biased region" description="Polar residues" evidence="5">
    <location>
        <begin position="1"/>
        <end position="20"/>
    </location>
</feature>
<dbReference type="InterPro" id="IPR003441">
    <property type="entry name" value="NAC-dom"/>
</dbReference>
<dbReference type="GO" id="GO:0003677">
    <property type="term" value="F:DNA binding"/>
    <property type="evidence" value="ECO:0007669"/>
    <property type="project" value="UniProtKB-KW"/>
</dbReference>
<evidence type="ECO:0000256" key="1">
    <source>
        <dbReference type="ARBA" id="ARBA00023015"/>
    </source>
</evidence>
<gene>
    <name evidence="7" type="ORF">C3L33_11426</name>
</gene>
<dbReference type="AlphaFoldDB" id="A0A6A4LK30"/>
<dbReference type="PANTHER" id="PTHR31719:SF43">
    <property type="entry name" value="NAC TRANSCRIPTION FACTOR 56"/>
    <property type="match status" value="1"/>
</dbReference>
<evidence type="ECO:0000256" key="2">
    <source>
        <dbReference type="ARBA" id="ARBA00023125"/>
    </source>
</evidence>
<dbReference type="EMBL" id="QEFC01001617">
    <property type="protein sequence ID" value="KAE9456671.1"/>
    <property type="molecule type" value="Genomic_DNA"/>
</dbReference>
<dbReference type="PANTHER" id="PTHR31719">
    <property type="entry name" value="NAC TRANSCRIPTION FACTOR 56"/>
    <property type="match status" value="1"/>
</dbReference>
<keyword evidence="4" id="KW-0539">Nucleus</keyword>
<reference evidence="7" key="1">
    <citation type="journal article" date="2019" name="Genome Biol. Evol.">
        <title>The Rhododendron genome and chromosomal organization provide insight into shared whole-genome duplications across the heath family (Ericaceae).</title>
        <authorList>
            <person name="Soza V.L."/>
            <person name="Lindsley D."/>
            <person name="Waalkes A."/>
            <person name="Ramage E."/>
            <person name="Patwardhan R.P."/>
            <person name="Burton J.N."/>
            <person name="Adey A."/>
            <person name="Kumar A."/>
            <person name="Qiu R."/>
            <person name="Shendure J."/>
            <person name="Hall B."/>
        </authorList>
    </citation>
    <scope>NUCLEOTIDE SEQUENCE</scope>
    <source>
        <strain evidence="7">RSF 1966-606</strain>
    </source>
</reference>
<dbReference type="Gene3D" id="2.170.150.80">
    <property type="entry name" value="NAC domain"/>
    <property type="match status" value="1"/>
</dbReference>
<keyword evidence="2" id="KW-0238">DNA-binding</keyword>
<dbReference type="SUPFAM" id="SSF101941">
    <property type="entry name" value="NAC domain"/>
    <property type="match status" value="1"/>
</dbReference>
<dbReference type="OrthoDB" id="1921961at2759"/>
<accession>A0A6A4LK30</accession>
<evidence type="ECO:0000313" key="7">
    <source>
        <dbReference type="EMBL" id="KAE9456671.1"/>
    </source>
</evidence>
<dbReference type="GO" id="GO:0006355">
    <property type="term" value="P:regulation of DNA-templated transcription"/>
    <property type="evidence" value="ECO:0007669"/>
    <property type="project" value="InterPro"/>
</dbReference>
<dbReference type="Pfam" id="PF02365">
    <property type="entry name" value="NAM"/>
    <property type="match status" value="1"/>
</dbReference>
<name>A0A6A4LK30_9ERIC</name>
<dbReference type="GO" id="GO:0048731">
    <property type="term" value="P:system development"/>
    <property type="evidence" value="ECO:0007669"/>
    <property type="project" value="TreeGrafter"/>
</dbReference>
<feature type="region of interest" description="Disordered" evidence="5">
    <location>
        <begin position="1"/>
        <end position="28"/>
    </location>
</feature>
<proteinExistence type="predicted"/>
<keyword evidence="3" id="KW-0804">Transcription</keyword>
<evidence type="ECO:0000256" key="5">
    <source>
        <dbReference type="SAM" id="MobiDB-lite"/>
    </source>
</evidence>
<dbReference type="PROSITE" id="PS51005">
    <property type="entry name" value="NAC"/>
    <property type="match status" value="1"/>
</dbReference>
<feature type="domain" description="NAC" evidence="6">
    <location>
        <begin position="23"/>
        <end position="174"/>
    </location>
</feature>
<evidence type="ECO:0000259" key="6">
    <source>
        <dbReference type="PROSITE" id="PS51005"/>
    </source>
</evidence>
<comment type="caution">
    <text evidence="7">The sequence shown here is derived from an EMBL/GenBank/DDBJ whole genome shotgun (WGS) entry which is preliminary data.</text>
</comment>
<evidence type="ECO:0000256" key="3">
    <source>
        <dbReference type="ARBA" id="ARBA00023163"/>
    </source>
</evidence>
<dbReference type="InterPro" id="IPR036093">
    <property type="entry name" value="NAC_dom_sf"/>
</dbReference>
<keyword evidence="1" id="KW-0805">Transcription regulation</keyword>